<dbReference type="STRING" id="5722.A2F3W9"/>
<feature type="domain" description="Myb-like" evidence="6">
    <location>
        <begin position="51"/>
        <end position="98"/>
    </location>
</feature>
<dbReference type="SMART" id="SM00717">
    <property type="entry name" value="SANT"/>
    <property type="match status" value="2"/>
</dbReference>
<dbReference type="Pfam" id="PF13921">
    <property type="entry name" value="Myb_DNA-bind_6"/>
    <property type="match status" value="1"/>
</dbReference>
<feature type="domain" description="HTH myb-type" evidence="8">
    <location>
        <begin position="51"/>
        <end position="106"/>
    </location>
</feature>
<keyword evidence="5" id="KW-0539">Nucleus</keyword>
<keyword evidence="3 9" id="KW-0238">DNA-binding</keyword>
<dbReference type="Proteomes" id="UP000001542">
    <property type="component" value="Unassembled WGS sequence"/>
</dbReference>
<keyword evidence="2" id="KW-0805">Transcription regulation</keyword>
<keyword evidence="10" id="KW-1185">Reference proteome</keyword>
<dbReference type="InterPro" id="IPR001005">
    <property type="entry name" value="SANT/Myb"/>
</dbReference>
<dbReference type="InterPro" id="IPR051575">
    <property type="entry name" value="Myb-like_DNA-bd"/>
</dbReference>
<dbReference type="GO" id="GO:0006355">
    <property type="term" value="P:regulation of DNA-templated transcription"/>
    <property type="evidence" value="ECO:0000318"/>
    <property type="project" value="GO_Central"/>
</dbReference>
<reference evidence="9" key="2">
    <citation type="journal article" date="2007" name="Science">
        <title>Draft genome sequence of the sexually transmitted pathogen Trichomonas vaginalis.</title>
        <authorList>
            <person name="Carlton J.M."/>
            <person name="Hirt R.P."/>
            <person name="Silva J.C."/>
            <person name="Delcher A.L."/>
            <person name="Schatz M."/>
            <person name="Zhao Q."/>
            <person name="Wortman J.R."/>
            <person name="Bidwell S.L."/>
            <person name="Alsmark U.C.M."/>
            <person name="Besteiro S."/>
            <person name="Sicheritz-Ponten T."/>
            <person name="Noel C.J."/>
            <person name="Dacks J.B."/>
            <person name="Foster P.G."/>
            <person name="Simillion C."/>
            <person name="Van de Peer Y."/>
            <person name="Miranda-Saavedra D."/>
            <person name="Barton G.J."/>
            <person name="Westrop G.D."/>
            <person name="Mueller S."/>
            <person name="Dessi D."/>
            <person name="Fiori P.L."/>
            <person name="Ren Q."/>
            <person name="Paulsen I."/>
            <person name="Zhang H."/>
            <person name="Bastida-Corcuera F.D."/>
            <person name="Simoes-Barbosa A."/>
            <person name="Brown M.T."/>
            <person name="Hayes R.D."/>
            <person name="Mukherjee M."/>
            <person name="Okumura C.Y."/>
            <person name="Schneider R."/>
            <person name="Smith A.J."/>
            <person name="Vanacova S."/>
            <person name="Villalvazo M."/>
            <person name="Haas B.J."/>
            <person name="Pertea M."/>
            <person name="Feldblyum T.V."/>
            <person name="Utterback T.R."/>
            <person name="Shu C.L."/>
            <person name="Osoegawa K."/>
            <person name="de Jong P.J."/>
            <person name="Hrdy I."/>
            <person name="Horvathova L."/>
            <person name="Zubacova Z."/>
            <person name="Dolezal P."/>
            <person name="Malik S.B."/>
            <person name="Logsdon J.M. Jr."/>
            <person name="Henze K."/>
            <person name="Gupta A."/>
            <person name="Wang C.C."/>
            <person name="Dunne R.L."/>
            <person name="Upcroft J.A."/>
            <person name="Upcroft P."/>
            <person name="White O."/>
            <person name="Salzberg S.L."/>
            <person name="Tang P."/>
            <person name="Chiu C.-H."/>
            <person name="Lee Y.-S."/>
            <person name="Embley T.M."/>
            <person name="Coombs G.H."/>
            <person name="Mottram J.C."/>
            <person name="Tachezy J."/>
            <person name="Fraser-Liggett C.M."/>
            <person name="Johnson P.J."/>
        </authorList>
    </citation>
    <scope>NUCLEOTIDE SEQUENCE [LARGE SCALE GENOMIC DNA]</scope>
    <source>
        <strain evidence="9">G3</strain>
    </source>
</reference>
<dbReference type="CDD" id="cd00167">
    <property type="entry name" value="SANT"/>
    <property type="match status" value="2"/>
</dbReference>
<dbReference type="PANTHER" id="PTHR46621:SF1">
    <property type="entry name" value="SNRNA-ACTIVATING PROTEIN COMPLEX SUBUNIT 4"/>
    <property type="match status" value="1"/>
</dbReference>
<dbReference type="OrthoDB" id="2143914at2759"/>
<proteinExistence type="predicted"/>
<feature type="domain" description="SANT" evidence="7">
    <location>
        <begin position="54"/>
        <end position="96"/>
    </location>
</feature>
<keyword evidence="1" id="KW-0677">Repeat</keyword>
<accession>A2F3W9</accession>
<gene>
    <name evidence="9" type="ORF">TVAG_290910</name>
</gene>
<sequence length="204" mass="23659">MEFEPGLLINDILFLECNFSGDVSMPNLGQTSLESLNLSDCYQKSQQSQQEPQRRKLRWTKEEDQKLLEAVSKYGPHNWGLISKLIGTRTGKQCRERWIIHHDPSYNRDEWSKEEDQLLIDLQSKYGNKWSVIAKNMNSRSTTNIKNRFKFLNHHSLGIFQKISNPPQTKTVLDCETVSNDLCVIGKSIEDDELVSDNFCSIIY</sequence>
<evidence type="ECO:0000256" key="3">
    <source>
        <dbReference type="ARBA" id="ARBA00023125"/>
    </source>
</evidence>
<dbReference type="SMR" id="A2F3W9"/>
<dbReference type="GO" id="GO:0000978">
    <property type="term" value="F:RNA polymerase II cis-regulatory region sequence-specific DNA binding"/>
    <property type="evidence" value="ECO:0000318"/>
    <property type="project" value="GO_Central"/>
</dbReference>
<dbReference type="AlphaFoldDB" id="A2F3W9"/>
<protein>
    <submittedName>
        <fullName evidence="9">Myb-like DNA-binding domain containing protein</fullName>
    </submittedName>
</protein>
<dbReference type="RefSeq" id="XP_001313314.1">
    <property type="nucleotide sequence ID" value="XM_001313313.1"/>
</dbReference>
<dbReference type="PROSITE" id="PS51294">
    <property type="entry name" value="HTH_MYB"/>
    <property type="match status" value="2"/>
</dbReference>
<dbReference type="PROSITE" id="PS50090">
    <property type="entry name" value="MYB_LIKE"/>
    <property type="match status" value="2"/>
</dbReference>
<dbReference type="KEGG" id="tva:4758205"/>
<dbReference type="VEuPathDB" id="TrichDB:TVAG_290910"/>
<dbReference type="GO" id="GO:0000981">
    <property type="term" value="F:DNA-binding transcription factor activity, RNA polymerase II-specific"/>
    <property type="evidence" value="ECO:0000318"/>
    <property type="project" value="GO_Central"/>
</dbReference>
<evidence type="ECO:0000256" key="4">
    <source>
        <dbReference type="ARBA" id="ARBA00023163"/>
    </source>
</evidence>
<reference evidence="9" key="1">
    <citation type="submission" date="2006-10" db="EMBL/GenBank/DDBJ databases">
        <authorList>
            <person name="Amadeo P."/>
            <person name="Zhao Q."/>
            <person name="Wortman J."/>
            <person name="Fraser-Liggett C."/>
            <person name="Carlton J."/>
        </authorList>
    </citation>
    <scope>NUCLEOTIDE SEQUENCE</scope>
    <source>
        <strain evidence="9">G3</strain>
    </source>
</reference>
<evidence type="ECO:0000313" key="10">
    <source>
        <dbReference type="Proteomes" id="UP000001542"/>
    </source>
</evidence>
<evidence type="ECO:0000259" key="6">
    <source>
        <dbReference type="PROSITE" id="PS50090"/>
    </source>
</evidence>
<dbReference type="PROSITE" id="PS51293">
    <property type="entry name" value="SANT"/>
    <property type="match status" value="1"/>
</dbReference>
<dbReference type="PANTHER" id="PTHR46621">
    <property type="entry name" value="SNRNA-ACTIVATING PROTEIN COMPLEX SUBUNIT 4"/>
    <property type="match status" value="1"/>
</dbReference>
<evidence type="ECO:0000259" key="7">
    <source>
        <dbReference type="PROSITE" id="PS51293"/>
    </source>
</evidence>
<dbReference type="SUPFAM" id="SSF46689">
    <property type="entry name" value="Homeodomain-like"/>
    <property type="match status" value="1"/>
</dbReference>
<dbReference type="InterPro" id="IPR009057">
    <property type="entry name" value="Homeodomain-like_sf"/>
</dbReference>
<organism evidence="9 10">
    <name type="scientific">Trichomonas vaginalis (strain ATCC PRA-98 / G3)</name>
    <dbReference type="NCBI Taxonomy" id="412133"/>
    <lineage>
        <taxon>Eukaryota</taxon>
        <taxon>Metamonada</taxon>
        <taxon>Parabasalia</taxon>
        <taxon>Trichomonadida</taxon>
        <taxon>Trichomonadidae</taxon>
        <taxon>Trichomonas</taxon>
    </lineage>
</organism>
<dbReference type="eggNOG" id="KOG0048">
    <property type="taxonomic scope" value="Eukaryota"/>
</dbReference>
<evidence type="ECO:0000256" key="1">
    <source>
        <dbReference type="ARBA" id="ARBA00022737"/>
    </source>
</evidence>
<name>A2F3W9_TRIV3</name>
<dbReference type="GO" id="GO:0005634">
    <property type="term" value="C:nucleus"/>
    <property type="evidence" value="ECO:0000318"/>
    <property type="project" value="GO_Central"/>
</dbReference>
<dbReference type="InterPro" id="IPR017930">
    <property type="entry name" value="Myb_dom"/>
</dbReference>
<dbReference type="EMBL" id="DS113603">
    <property type="protein sequence ID" value="EAY00385.1"/>
    <property type="molecule type" value="Genomic_DNA"/>
</dbReference>
<evidence type="ECO:0000256" key="5">
    <source>
        <dbReference type="ARBA" id="ARBA00023242"/>
    </source>
</evidence>
<evidence type="ECO:0000256" key="2">
    <source>
        <dbReference type="ARBA" id="ARBA00023015"/>
    </source>
</evidence>
<dbReference type="InterPro" id="IPR017884">
    <property type="entry name" value="SANT_dom"/>
</dbReference>
<feature type="domain" description="Myb-like" evidence="6">
    <location>
        <begin position="103"/>
        <end position="153"/>
    </location>
</feature>
<keyword evidence="4" id="KW-0804">Transcription</keyword>
<evidence type="ECO:0000259" key="8">
    <source>
        <dbReference type="PROSITE" id="PS51294"/>
    </source>
</evidence>
<feature type="domain" description="HTH myb-type" evidence="8">
    <location>
        <begin position="107"/>
        <end position="157"/>
    </location>
</feature>
<evidence type="ECO:0000313" key="9">
    <source>
        <dbReference type="EMBL" id="EAY00385.1"/>
    </source>
</evidence>
<dbReference type="FunFam" id="1.10.10.60:FF:000010">
    <property type="entry name" value="Transcriptional activator Myb isoform A"/>
    <property type="match status" value="1"/>
</dbReference>
<dbReference type="InParanoid" id="A2F3W9"/>
<dbReference type="VEuPathDB" id="TrichDB:TVAGG3_0307490"/>
<dbReference type="Gene3D" id="1.10.10.60">
    <property type="entry name" value="Homeodomain-like"/>
    <property type="match status" value="2"/>
</dbReference>